<keyword evidence="2" id="KW-1185">Reference proteome</keyword>
<name>A0A1T4Y154_9BACL</name>
<evidence type="ECO:0000313" key="1">
    <source>
        <dbReference type="EMBL" id="SKA95544.1"/>
    </source>
</evidence>
<gene>
    <name evidence="1" type="ORF">SAMN04244570_1657</name>
</gene>
<proteinExistence type="predicted"/>
<sequence length="70" mass="8027">MNEEEARVLRGTALFFVKDMVWFGAKGVWRVSLLLWFGQGGEWFGSLLEWFGVMRITFGSASFLRGSFVD</sequence>
<dbReference type="EMBL" id="FUYJ01000002">
    <property type="protein sequence ID" value="SKA95544.1"/>
    <property type="molecule type" value="Genomic_DNA"/>
</dbReference>
<dbReference type="RefSeq" id="WP_078817240.1">
    <property type="nucleotide sequence ID" value="NZ_FUYJ01000002.1"/>
</dbReference>
<protein>
    <submittedName>
        <fullName evidence="1">Uncharacterized protein</fullName>
    </submittedName>
</protein>
<dbReference type="Proteomes" id="UP000190042">
    <property type="component" value="Unassembled WGS sequence"/>
</dbReference>
<reference evidence="2" key="1">
    <citation type="submission" date="2017-02" db="EMBL/GenBank/DDBJ databases">
        <authorList>
            <person name="Varghese N."/>
            <person name="Submissions S."/>
        </authorList>
    </citation>
    <scope>NUCLEOTIDE SEQUENCE [LARGE SCALE GENOMIC DNA]</scope>
    <source>
        <strain evidence="2">DSM 23966</strain>
    </source>
</reference>
<organism evidence="1 2">
    <name type="scientific">Sporosarcina newyorkensis</name>
    <dbReference type="NCBI Taxonomy" id="759851"/>
    <lineage>
        <taxon>Bacteria</taxon>
        <taxon>Bacillati</taxon>
        <taxon>Bacillota</taxon>
        <taxon>Bacilli</taxon>
        <taxon>Bacillales</taxon>
        <taxon>Caryophanaceae</taxon>
        <taxon>Sporosarcina</taxon>
    </lineage>
</organism>
<dbReference type="AlphaFoldDB" id="A0A1T4Y154"/>
<evidence type="ECO:0000313" key="2">
    <source>
        <dbReference type="Proteomes" id="UP000190042"/>
    </source>
</evidence>
<accession>A0A1T4Y154</accession>